<dbReference type="InterPro" id="IPR051533">
    <property type="entry name" value="WaaL-like"/>
</dbReference>
<feature type="transmembrane region" description="Helical" evidence="6">
    <location>
        <begin position="71"/>
        <end position="89"/>
    </location>
</feature>
<comment type="subcellular location">
    <subcellularLocation>
        <location evidence="1">Membrane</location>
        <topology evidence="1">Multi-pass membrane protein</topology>
    </subcellularLocation>
</comment>
<dbReference type="PANTHER" id="PTHR37422:SF13">
    <property type="entry name" value="LIPOPOLYSACCHARIDE BIOSYNTHESIS PROTEIN PA4999-RELATED"/>
    <property type="match status" value="1"/>
</dbReference>
<gene>
    <name evidence="8" type="ORF">K227x_09250</name>
</gene>
<dbReference type="EMBL" id="CP036525">
    <property type="protein sequence ID" value="QDT02547.1"/>
    <property type="molecule type" value="Genomic_DNA"/>
</dbReference>
<evidence type="ECO:0000313" key="8">
    <source>
        <dbReference type="EMBL" id="QDT02547.1"/>
    </source>
</evidence>
<dbReference type="GO" id="GO:0016020">
    <property type="term" value="C:membrane"/>
    <property type="evidence" value="ECO:0007669"/>
    <property type="project" value="UniProtKB-SubCell"/>
</dbReference>
<keyword evidence="2 6" id="KW-0812">Transmembrane</keyword>
<dbReference type="Proteomes" id="UP000318538">
    <property type="component" value="Chromosome"/>
</dbReference>
<dbReference type="RefSeq" id="WP_145168234.1">
    <property type="nucleotide sequence ID" value="NZ_CP036525.1"/>
</dbReference>
<keyword evidence="4 6" id="KW-0472">Membrane</keyword>
<feature type="transmembrane region" description="Helical" evidence="6">
    <location>
        <begin position="34"/>
        <end position="51"/>
    </location>
</feature>
<dbReference type="Pfam" id="PF04932">
    <property type="entry name" value="Wzy_C"/>
    <property type="match status" value="1"/>
</dbReference>
<dbReference type="GO" id="GO:0016874">
    <property type="term" value="F:ligase activity"/>
    <property type="evidence" value="ECO:0007669"/>
    <property type="project" value="UniProtKB-KW"/>
</dbReference>
<accession>A0A517N5X7</accession>
<evidence type="ECO:0000256" key="2">
    <source>
        <dbReference type="ARBA" id="ARBA00022692"/>
    </source>
</evidence>
<keyword evidence="3 6" id="KW-1133">Transmembrane helix</keyword>
<keyword evidence="9" id="KW-1185">Reference proteome</keyword>
<feature type="transmembrane region" description="Helical" evidence="6">
    <location>
        <begin position="101"/>
        <end position="121"/>
    </location>
</feature>
<dbReference type="InterPro" id="IPR007016">
    <property type="entry name" value="O-antigen_ligase-rel_domated"/>
</dbReference>
<evidence type="ECO:0000259" key="7">
    <source>
        <dbReference type="Pfam" id="PF04932"/>
    </source>
</evidence>
<feature type="transmembrane region" description="Helical" evidence="6">
    <location>
        <begin position="296"/>
        <end position="315"/>
    </location>
</feature>
<dbReference type="OrthoDB" id="234872at2"/>
<feature type="region of interest" description="Disordered" evidence="5">
    <location>
        <begin position="465"/>
        <end position="506"/>
    </location>
</feature>
<dbReference type="AlphaFoldDB" id="A0A517N5X7"/>
<name>A0A517N5X7_9BACT</name>
<evidence type="ECO:0000313" key="9">
    <source>
        <dbReference type="Proteomes" id="UP000318538"/>
    </source>
</evidence>
<dbReference type="PANTHER" id="PTHR37422">
    <property type="entry name" value="TEICHURONIC ACID BIOSYNTHESIS PROTEIN TUAE"/>
    <property type="match status" value="1"/>
</dbReference>
<feature type="transmembrane region" description="Helical" evidence="6">
    <location>
        <begin position="127"/>
        <end position="149"/>
    </location>
</feature>
<feature type="domain" description="O-antigen ligase-related" evidence="7">
    <location>
        <begin position="261"/>
        <end position="401"/>
    </location>
</feature>
<sequence length="506" mass="53556">MDASAPHPHTVSGGSTERSASDWVATGLVSTKSFSIACLITTIAATLFNTVDINGFYESGDDHLGVDGPVLIKLVIALAAGLIGVAGTICSRQVRQTLMTFPGLLLVAISVVFLLTSAVAFKEVATTSRVAAVINMGYVCFVPTVIVVLGMRRFVIACLCGLVINALANWGLYLLMPQYGIFSEELGQETFVLRMGGLGHPNAIGRTGVLAGLLSLALLQSSGSEHQAGKTQRPMNSTRPNDRQFGATAQPWRRLLWMSIIVLAVATAIAAFSRSAVLAGLVAAGMLLIDKLMTRVGIASLLAVIAIAMAGLIVVELASGKAFRGDSLTSMVTKTGDIEELTSATGRTAIWAEAVRLIAQRPLQGWGLNSTPKLMQDFSMHTHNLVLHATFSGGLIAGLLVLALLGWNLVFGLLSPLPLIRAISGYVLISAIFEDTVLDTFASPSTLLWFAVLIYPATGQQWLPGRRKAPFDSESDIESNALPPYTGFQRPDPSGPSLPVSDDDPQ</sequence>
<proteinExistence type="predicted"/>
<protein>
    <submittedName>
        <fullName evidence="8">O-Antigen ligase</fullName>
    </submittedName>
</protein>
<feature type="transmembrane region" description="Helical" evidence="6">
    <location>
        <begin position="256"/>
        <end position="289"/>
    </location>
</feature>
<evidence type="ECO:0000256" key="1">
    <source>
        <dbReference type="ARBA" id="ARBA00004141"/>
    </source>
</evidence>
<feature type="transmembrane region" description="Helical" evidence="6">
    <location>
        <begin position="154"/>
        <end position="176"/>
    </location>
</feature>
<evidence type="ECO:0000256" key="4">
    <source>
        <dbReference type="ARBA" id="ARBA00023136"/>
    </source>
</evidence>
<feature type="transmembrane region" description="Helical" evidence="6">
    <location>
        <begin position="385"/>
        <end position="405"/>
    </location>
</feature>
<evidence type="ECO:0000256" key="6">
    <source>
        <dbReference type="SAM" id="Phobius"/>
    </source>
</evidence>
<reference evidence="8 9" key="1">
    <citation type="submission" date="2019-02" db="EMBL/GenBank/DDBJ databases">
        <title>Deep-cultivation of Planctomycetes and their phenomic and genomic characterization uncovers novel biology.</title>
        <authorList>
            <person name="Wiegand S."/>
            <person name="Jogler M."/>
            <person name="Boedeker C."/>
            <person name="Pinto D."/>
            <person name="Vollmers J."/>
            <person name="Rivas-Marin E."/>
            <person name="Kohn T."/>
            <person name="Peeters S.H."/>
            <person name="Heuer A."/>
            <person name="Rast P."/>
            <person name="Oberbeckmann S."/>
            <person name="Bunk B."/>
            <person name="Jeske O."/>
            <person name="Meyerdierks A."/>
            <person name="Storesund J.E."/>
            <person name="Kallscheuer N."/>
            <person name="Luecker S."/>
            <person name="Lage O.M."/>
            <person name="Pohl T."/>
            <person name="Merkel B.J."/>
            <person name="Hornburger P."/>
            <person name="Mueller R.-W."/>
            <person name="Bruemmer F."/>
            <person name="Labrenz M."/>
            <person name="Spormann A.M."/>
            <person name="Op den Camp H."/>
            <person name="Overmann J."/>
            <person name="Amann R."/>
            <person name="Jetten M.S.M."/>
            <person name="Mascher T."/>
            <person name="Medema M.H."/>
            <person name="Devos D.P."/>
            <person name="Kaster A.-K."/>
            <person name="Ovreas L."/>
            <person name="Rohde M."/>
            <person name="Galperin M.Y."/>
            <person name="Jogler C."/>
        </authorList>
    </citation>
    <scope>NUCLEOTIDE SEQUENCE [LARGE SCALE GENOMIC DNA]</scope>
    <source>
        <strain evidence="8 9">K22_7</strain>
    </source>
</reference>
<evidence type="ECO:0000256" key="3">
    <source>
        <dbReference type="ARBA" id="ARBA00022989"/>
    </source>
</evidence>
<keyword evidence="8" id="KW-0436">Ligase</keyword>
<dbReference type="KEGG" id="rlc:K227x_09250"/>
<organism evidence="8 9">
    <name type="scientific">Rubripirellula lacrimiformis</name>
    <dbReference type="NCBI Taxonomy" id="1930273"/>
    <lineage>
        <taxon>Bacteria</taxon>
        <taxon>Pseudomonadati</taxon>
        <taxon>Planctomycetota</taxon>
        <taxon>Planctomycetia</taxon>
        <taxon>Pirellulales</taxon>
        <taxon>Pirellulaceae</taxon>
        <taxon>Rubripirellula</taxon>
    </lineage>
</organism>
<evidence type="ECO:0000256" key="5">
    <source>
        <dbReference type="SAM" id="MobiDB-lite"/>
    </source>
</evidence>